<evidence type="ECO:0000313" key="3">
    <source>
        <dbReference type="Proteomes" id="UP001432011"/>
    </source>
</evidence>
<dbReference type="Proteomes" id="UP001432011">
    <property type="component" value="Chromosome"/>
</dbReference>
<dbReference type="RefSeq" id="WP_328710429.1">
    <property type="nucleotide sequence ID" value="NZ_CP108085.1"/>
</dbReference>
<name>A0ABZ1SY14_9ACTN</name>
<reference evidence="2" key="1">
    <citation type="submission" date="2022-10" db="EMBL/GenBank/DDBJ databases">
        <title>The complete genomes of actinobacterial strains from the NBC collection.</title>
        <authorList>
            <person name="Joergensen T.S."/>
            <person name="Alvarez Arevalo M."/>
            <person name="Sterndorff E.B."/>
            <person name="Faurdal D."/>
            <person name="Vuksanovic O."/>
            <person name="Mourched A.-S."/>
            <person name="Charusanti P."/>
            <person name="Shaw S."/>
            <person name="Blin K."/>
            <person name="Weber T."/>
        </authorList>
    </citation>
    <scope>NUCLEOTIDE SEQUENCE</scope>
    <source>
        <strain evidence="2">NBC_00254</strain>
    </source>
</reference>
<sequence>MTRRGEVGVGSGGPDVSSGPPWWRWPGRRTAGPAAGKRAAYGRAVGERAEEPGPRSQGR</sequence>
<organism evidence="2 3">
    <name type="scientific">Microbispora hainanensis</name>
    <dbReference type="NCBI Taxonomy" id="568844"/>
    <lineage>
        <taxon>Bacteria</taxon>
        <taxon>Bacillati</taxon>
        <taxon>Actinomycetota</taxon>
        <taxon>Actinomycetes</taxon>
        <taxon>Streptosporangiales</taxon>
        <taxon>Streptosporangiaceae</taxon>
        <taxon>Microbispora</taxon>
    </lineage>
</organism>
<evidence type="ECO:0000256" key="1">
    <source>
        <dbReference type="SAM" id="MobiDB-lite"/>
    </source>
</evidence>
<dbReference type="EMBL" id="CP108085">
    <property type="protein sequence ID" value="WUP77909.1"/>
    <property type="molecule type" value="Genomic_DNA"/>
</dbReference>
<protein>
    <submittedName>
        <fullName evidence="2">Uncharacterized protein</fullName>
    </submittedName>
</protein>
<gene>
    <name evidence="2" type="ORF">OG913_13160</name>
</gene>
<proteinExistence type="predicted"/>
<accession>A0ABZ1SY14</accession>
<evidence type="ECO:0000313" key="2">
    <source>
        <dbReference type="EMBL" id="WUP77909.1"/>
    </source>
</evidence>
<feature type="region of interest" description="Disordered" evidence="1">
    <location>
        <begin position="1"/>
        <end position="59"/>
    </location>
</feature>
<keyword evidence="3" id="KW-1185">Reference proteome</keyword>